<comment type="caution">
    <text evidence="2">The sequence shown here is derived from an EMBL/GenBank/DDBJ whole genome shotgun (WGS) entry which is preliminary data.</text>
</comment>
<proteinExistence type="predicted"/>
<dbReference type="AlphaFoldDB" id="A0A819C3Q1"/>
<dbReference type="Proteomes" id="UP000663868">
    <property type="component" value="Unassembled WGS sequence"/>
</dbReference>
<dbReference type="EMBL" id="CAJOAZ010006535">
    <property type="protein sequence ID" value="CAF4137543.1"/>
    <property type="molecule type" value="Genomic_DNA"/>
</dbReference>
<dbReference type="Proteomes" id="UP000663844">
    <property type="component" value="Unassembled WGS sequence"/>
</dbReference>
<feature type="signal peptide" evidence="1">
    <location>
        <begin position="1"/>
        <end position="19"/>
    </location>
</feature>
<evidence type="ECO:0000313" key="3">
    <source>
        <dbReference type="EMBL" id="CAF3878584.1"/>
    </source>
</evidence>
<evidence type="ECO:0000313" key="4">
    <source>
        <dbReference type="EMBL" id="CAF4137543.1"/>
    </source>
</evidence>
<name>A0A819C3Q1_9BILA</name>
<feature type="chain" id="PRO_5036415359" description="WAP domain-containing protein" evidence="1">
    <location>
        <begin position="20"/>
        <end position="85"/>
    </location>
</feature>
<gene>
    <name evidence="2" type="ORF">KXQ929_LOCUS17454</name>
    <name evidence="3" type="ORF">OKA104_LOCUS23011</name>
    <name evidence="4" type="ORF">OXD698_LOCUS37361</name>
</gene>
<dbReference type="Proteomes" id="UP000663881">
    <property type="component" value="Unassembled WGS sequence"/>
</dbReference>
<sequence>MRSIILGFLLLIFCHLTISKCIHSGECPTYKFRCAIACPTNTKEEMCAQDPLCCIKDSQCARHQKCCAPSCGCYNRCTNVTVVNN</sequence>
<dbReference type="EMBL" id="CAJOAY010001719">
    <property type="protein sequence ID" value="CAF3878584.1"/>
    <property type="molecule type" value="Genomic_DNA"/>
</dbReference>
<keyword evidence="1" id="KW-0732">Signal</keyword>
<accession>A0A819C3Q1</accession>
<protein>
    <recommendedName>
        <fullName evidence="6">WAP domain-containing protein</fullName>
    </recommendedName>
</protein>
<evidence type="ECO:0000313" key="2">
    <source>
        <dbReference type="EMBL" id="CAF3808082.1"/>
    </source>
</evidence>
<organism evidence="2 5">
    <name type="scientific">Adineta steineri</name>
    <dbReference type="NCBI Taxonomy" id="433720"/>
    <lineage>
        <taxon>Eukaryota</taxon>
        <taxon>Metazoa</taxon>
        <taxon>Spiralia</taxon>
        <taxon>Gnathifera</taxon>
        <taxon>Rotifera</taxon>
        <taxon>Eurotatoria</taxon>
        <taxon>Bdelloidea</taxon>
        <taxon>Adinetida</taxon>
        <taxon>Adinetidae</taxon>
        <taxon>Adineta</taxon>
    </lineage>
</organism>
<dbReference type="EMBL" id="CAJOBB010001098">
    <property type="protein sequence ID" value="CAF3808082.1"/>
    <property type="molecule type" value="Genomic_DNA"/>
</dbReference>
<reference evidence="2" key="1">
    <citation type="submission" date="2021-02" db="EMBL/GenBank/DDBJ databases">
        <authorList>
            <person name="Nowell W R."/>
        </authorList>
    </citation>
    <scope>NUCLEOTIDE SEQUENCE</scope>
</reference>
<evidence type="ECO:0000313" key="5">
    <source>
        <dbReference type="Proteomes" id="UP000663868"/>
    </source>
</evidence>
<evidence type="ECO:0000256" key="1">
    <source>
        <dbReference type="SAM" id="SignalP"/>
    </source>
</evidence>
<evidence type="ECO:0008006" key="6">
    <source>
        <dbReference type="Google" id="ProtNLM"/>
    </source>
</evidence>